<dbReference type="Pfam" id="PF00092">
    <property type="entry name" value="VWA"/>
    <property type="match status" value="1"/>
</dbReference>
<name>A0A4R0ISG8_9ACTN</name>
<gene>
    <name evidence="3" type="ORF">E0H58_03830</name>
    <name evidence="4" type="ORF">E0H92_25360</name>
</gene>
<protein>
    <submittedName>
        <fullName evidence="4">VWA domain-containing protein</fullName>
    </submittedName>
</protein>
<dbReference type="Proteomes" id="UP000292385">
    <property type="component" value="Unassembled WGS sequence"/>
</dbReference>
<dbReference type="SUPFAM" id="SSF53850">
    <property type="entry name" value="Periplasmic binding protein-like II"/>
    <property type="match status" value="1"/>
</dbReference>
<comment type="caution">
    <text evidence="4">The sequence shown here is derived from an EMBL/GenBank/DDBJ whole genome shotgun (WGS) entry which is preliminary data.</text>
</comment>
<dbReference type="SMART" id="SM00327">
    <property type="entry name" value="VWA"/>
    <property type="match status" value="1"/>
</dbReference>
<dbReference type="Gene3D" id="3.40.50.410">
    <property type="entry name" value="von Willebrand factor, type A domain"/>
    <property type="match status" value="1"/>
</dbReference>
<evidence type="ECO:0000259" key="2">
    <source>
        <dbReference type="PROSITE" id="PS50234"/>
    </source>
</evidence>
<keyword evidence="1" id="KW-0812">Transmembrane</keyword>
<dbReference type="PROSITE" id="PS50234">
    <property type="entry name" value="VWFA"/>
    <property type="match status" value="1"/>
</dbReference>
<keyword evidence="1" id="KW-0472">Membrane</keyword>
<evidence type="ECO:0000256" key="1">
    <source>
        <dbReference type="SAM" id="Phobius"/>
    </source>
</evidence>
<organism evidence="4 6">
    <name type="scientific">Kribbella speibonae</name>
    <dbReference type="NCBI Taxonomy" id="1572660"/>
    <lineage>
        <taxon>Bacteria</taxon>
        <taxon>Bacillati</taxon>
        <taxon>Actinomycetota</taxon>
        <taxon>Actinomycetes</taxon>
        <taxon>Propionibacteriales</taxon>
        <taxon>Kribbellaceae</taxon>
        <taxon>Kribbella</taxon>
    </lineage>
</organism>
<evidence type="ECO:0000313" key="3">
    <source>
        <dbReference type="EMBL" id="TCC27131.1"/>
    </source>
</evidence>
<dbReference type="Proteomes" id="UP000294225">
    <property type="component" value="Unassembled WGS sequence"/>
</dbReference>
<feature type="transmembrane region" description="Helical" evidence="1">
    <location>
        <begin position="18"/>
        <end position="36"/>
    </location>
</feature>
<dbReference type="Pfam" id="PF13531">
    <property type="entry name" value="SBP_bac_11"/>
    <property type="match status" value="1"/>
</dbReference>
<proteinExistence type="predicted"/>
<dbReference type="InterPro" id="IPR036465">
    <property type="entry name" value="vWFA_dom_sf"/>
</dbReference>
<dbReference type="InterPro" id="IPR002035">
    <property type="entry name" value="VWF_A"/>
</dbReference>
<sequence>MGKHSSAVTRSNTNRRSVYITAVGLLVLSLGAVFVVRSFGSEAGADGFLGGGKACADPTQIQLSTTPEMQAPLEAAAKSLAAKGGKDGNPCVQVTITAAPSAQIARDVARGSDNRPDLWVPDSSLWVAQADDGQSVPSIAVASIATTPMVIVSRRENFADTSSWLRIMAANEPALLDPLSTSPGALTLLAVQSERQKTSASDGQVSQLVVPLAQKLGSMARPYTDVSALFGRADQDGSKIVVPATEQSFVKYQEAHPEAQLRAIQPDTGTLSLDYPIVVTAKSDTDAANDAAQALATELLTDSATQARDQAGFRDTTMSPLAGGRGVGDVNQLPKPTSEAIETTLQNWTRLSLSTHSLAVIDISGSMAEKVGTKTRMQLTIEAAAGGLSLFPDSAELGLWTFSTTIGQDKADYKPLVPIAPLSKRQRGKIVDQLKIQHPIPNGGTGLYDTAIAAVRQVRQEYKSNAVNTVLLFTDGKNDDPGSPTLAQAVQALKAQQDPSRPVRIIALGMGPEANADELSALAGATGGAAYVARNPGDLKNVFIDALQSR</sequence>
<dbReference type="Gene3D" id="3.40.190.10">
    <property type="entry name" value="Periplasmic binding protein-like II"/>
    <property type="match status" value="1"/>
</dbReference>
<evidence type="ECO:0000313" key="6">
    <source>
        <dbReference type="Proteomes" id="UP000294225"/>
    </source>
</evidence>
<dbReference type="SUPFAM" id="SSF53300">
    <property type="entry name" value="vWA-like"/>
    <property type="match status" value="1"/>
</dbReference>
<keyword evidence="1" id="KW-1133">Transmembrane helix</keyword>
<dbReference type="AlphaFoldDB" id="A0A4R0ISG8"/>
<accession>A0A4R0ISG8</accession>
<evidence type="ECO:0000313" key="5">
    <source>
        <dbReference type="Proteomes" id="UP000292385"/>
    </source>
</evidence>
<dbReference type="EMBL" id="SJJY01000001">
    <property type="protein sequence ID" value="TCC27131.1"/>
    <property type="molecule type" value="Genomic_DNA"/>
</dbReference>
<reference evidence="5 6" key="1">
    <citation type="submission" date="2019-02" db="EMBL/GenBank/DDBJ databases">
        <title>Kribbella capetownensis sp. nov. and Kribbella speibonae sp. nov., isolated from soil.</title>
        <authorList>
            <person name="Curtis S.M."/>
            <person name="Norton I."/>
            <person name="Everest G.J."/>
            <person name="Meyers P.R."/>
        </authorList>
    </citation>
    <scope>NUCLEOTIDE SEQUENCE [LARGE SCALE GENOMIC DNA]</scope>
    <source>
        <strain evidence="3 5">SK5</strain>
        <strain evidence="4 6">YM55</strain>
    </source>
</reference>
<feature type="domain" description="VWFA" evidence="2">
    <location>
        <begin position="356"/>
        <end position="547"/>
    </location>
</feature>
<dbReference type="EMBL" id="SJKC01000003">
    <property type="protein sequence ID" value="TCC36017.1"/>
    <property type="molecule type" value="Genomic_DNA"/>
</dbReference>
<evidence type="ECO:0000313" key="4">
    <source>
        <dbReference type="EMBL" id="TCC36017.1"/>
    </source>
</evidence>
<keyword evidence="5" id="KW-1185">Reference proteome</keyword>